<dbReference type="GO" id="GO:0003984">
    <property type="term" value="F:acetolactate synthase activity"/>
    <property type="evidence" value="ECO:0007669"/>
    <property type="project" value="UniProtKB-UniRule"/>
</dbReference>
<evidence type="ECO:0000313" key="11">
    <source>
        <dbReference type="Proteomes" id="UP000199053"/>
    </source>
</evidence>
<dbReference type="GO" id="GO:0009099">
    <property type="term" value="P:L-valine biosynthetic process"/>
    <property type="evidence" value="ECO:0007669"/>
    <property type="project" value="UniProtKB-UniRule"/>
</dbReference>
<feature type="domain" description="ACT" evidence="9">
    <location>
        <begin position="4"/>
        <end position="78"/>
    </location>
</feature>
<accession>A0A1G9FQ72</accession>
<dbReference type="GO" id="GO:0005829">
    <property type="term" value="C:cytosol"/>
    <property type="evidence" value="ECO:0007669"/>
    <property type="project" value="TreeGrafter"/>
</dbReference>
<reference evidence="11" key="1">
    <citation type="submission" date="2016-10" db="EMBL/GenBank/DDBJ databases">
        <authorList>
            <person name="Varghese N."/>
            <person name="Submissions S."/>
        </authorList>
    </citation>
    <scope>NUCLEOTIDE SEQUENCE [LARGE SCALE GENOMIC DNA]</scope>
    <source>
        <strain evidence="11">DSM 16995</strain>
    </source>
</reference>
<dbReference type="InterPro" id="IPR045865">
    <property type="entry name" value="ACT-like_dom_sf"/>
</dbReference>
<evidence type="ECO:0000256" key="5">
    <source>
        <dbReference type="ARBA" id="ARBA00022605"/>
    </source>
</evidence>
<dbReference type="UniPathway" id="UPA00049">
    <property type="reaction ID" value="UER00059"/>
</dbReference>
<evidence type="ECO:0000256" key="4">
    <source>
        <dbReference type="ARBA" id="ARBA00011744"/>
    </source>
</evidence>
<comment type="similarity">
    <text evidence="3 8">Belongs to the acetolactate synthase small subunit family.</text>
</comment>
<dbReference type="PROSITE" id="PS51671">
    <property type="entry name" value="ACT"/>
    <property type="match status" value="1"/>
</dbReference>
<dbReference type="Pfam" id="PF22629">
    <property type="entry name" value="ACT_AHAS_ss"/>
    <property type="match status" value="1"/>
</dbReference>
<dbReference type="OrthoDB" id="9787365at2"/>
<comment type="function">
    <text evidence="8">Catalyzes the conversion of 2 pyruvate molecules into acetolactate in the first common step of the biosynthetic pathway of the branched-amino acids such as leucine, isoleucine, and valine.</text>
</comment>
<dbReference type="GO" id="GO:1990610">
    <property type="term" value="F:acetolactate synthase regulator activity"/>
    <property type="evidence" value="ECO:0007669"/>
    <property type="project" value="UniProtKB-UniRule"/>
</dbReference>
<evidence type="ECO:0000313" key="10">
    <source>
        <dbReference type="EMBL" id="SDK90283.1"/>
    </source>
</evidence>
<comment type="subunit">
    <text evidence="4 8">Dimer of large and small chains.</text>
</comment>
<dbReference type="Proteomes" id="UP000199053">
    <property type="component" value="Unassembled WGS sequence"/>
</dbReference>
<dbReference type="STRING" id="246191.SAMN05660337_1644"/>
<dbReference type="AlphaFoldDB" id="A0A1G9FQ72"/>
<dbReference type="CDD" id="cd04878">
    <property type="entry name" value="ACT_AHAS"/>
    <property type="match status" value="1"/>
</dbReference>
<dbReference type="Pfam" id="PF10369">
    <property type="entry name" value="ALS_ss_C"/>
    <property type="match status" value="1"/>
</dbReference>
<dbReference type="InterPro" id="IPR027271">
    <property type="entry name" value="Acetolactate_synth/TF_NikR_C"/>
</dbReference>
<dbReference type="SUPFAM" id="SSF55021">
    <property type="entry name" value="ACT-like"/>
    <property type="match status" value="2"/>
</dbReference>
<proteinExistence type="inferred from homology"/>
<organism evidence="10 11">
    <name type="scientific">Maridesulfovibrio ferrireducens</name>
    <dbReference type="NCBI Taxonomy" id="246191"/>
    <lineage>
        <taxon>Bacteria</taxon>
        <taxon>Pseudomonadati</taxon>
        <taxon>Thermodesulfobacteriota</taxon>
        <taxon>Desulfovibrionia</taxon>
        <taxon>Desulfovibrionales</taxon>
        <taxon>Desulfovibrionaceae</taxon>
        <taxon>Maridesulfovibrio</taxon>
    </lineage>
</organism>
<dbReference type="Gene3D" id="3.30.70.1150">
    <property type="entry name" value="ACT-like. Chain A, domain 2"/>
    <property type="match status" value="1"/>
</dbReference>
<gene>
    <name evidence="10" type="ORF">SAMN05660337_1644</name>
</gene>
<dbReference type="InterPro" id="IPR002912">
    <property type="entry name" value="ACT_dom"/>
</dbReference>
<dbReference type="InterPro" id="IPR004789">
    <property type="entry name" value="Acetalactate_synth_ssu"/>
</dbReference>
<evidence type="ECO:0000256" key="1">
    <source>
        <dbReference type="ARBA" id="ARBA00004974"/>
    </source>
</evidence>
<dbReference type="UniPathway" id="UPA00047">
    <property type="reaction ID" value="UER00055"/>
</dbReference>
<name>A0A1G9FQ72_9BACT</name>
<dbReference type="EMBL" id="FNGA01000002">
    <property type="protein sequence ID" value="SDK90283.1"/>
    <property type="molecule type" value="Genomic_DNA"/>
</dbReference>
<dbReference type="InterPro" id="IPR019455">
    <property type="entry name" value="Acetolactate_synth_ssu_C"/>
</dbReference>
<keyword evidence="8" id="KW-0808">Transferase</keyword>
<sequence length="159" mass="17496">MKHTISALVINRAGVLAESSAAFQKNGINITSISCGETENMDVSRMVICAEGNDEDLANVTKDLQAMDFVIKLDDLARRDFVDRELVLIKVAVNKDSMSQIMQIFEVFRADVIGMGQKTITAELSGDQERVEGLIKMLQPIGIKSMCRTGMIALKRGDE</sequence>
<dbReference type="EC" id="2.2.1.6" evidence="8"/>
<comment type="catalytic activity">
    <reaction evidence="7 8">
        <text>2 pyruvate + H(+) = (2S)-2-acetolactate + CO2</text>
        <dbReference type="Rhea" id="RHEA:25249"/>
        <dbReference type="ChEBI" id="CHEBI:15361"/>
        <dbReference type="ChEBI" id="CHEBI:15378"/>
        <dbReference type="ChEBI" id="CHEBI:16526"/>
        <dbReference type="ChEBI" id="CHEBI:58476"/>
        <dbReference type="EC" id="2.2.1.6"/>
    </reaction>
</comment>
<dbReference type="PANTHER" id="PTHR30239">
    <property type="entry name" value="ACETOLACTATE SYNTHASE SMALL SUBUNIT"/>
    <property type="match status" value="1"/>
</dbReference>
<evidence type="ECO:0000259" key="9">
    <source>
        <dbReference type="PROSITE" id="PS51671"/>
    </source>
</evidence>
<evidence type="ECO:0000256" key="2">
    <source>
        <dbReference type="ARBA" id="ARBA00005025"/>
    </source>
</evidence>
<dbReference type="NCBIfam" id="NF008864">
    <property type="entry name" value="PRK11895.1"/>
    <property type="match status" value="1"/>
</dbReference>
<keyword evidence="5 8" id="KW-0028">Amino-acid biosynthesis</keyword>
<dbReference type="RefSeq" id="WP_092159963.1">
    <property type="nucleotide sequence ID" value="NZ_FNGA01000002.1"/>
</dbReference>
<dbReference type="GO" id="GO:0009097">
    <property type="term" value="P:isoleucine biosynthetic process"/>
    <property type="evidence" value="ECO:0007669"/>
    <property type="project" value="UniProtKB-UniRule"/>
</dbReference>
<comment type="pathway">
    <text evidence="1 8">Amino-acid biosynthesis; L-isoleucine biosynthesis; L-isoleucine from 2-oxobutanoate: step 1/4.</text>
</comment>
<dbReference type="InterPro" id="IPR039557">
    <property type="entry name" value="AHAS_ACT"/>
</dbReference>
<dbReference type="InterPro" id="IPR054480">
    <property type="entry name" value="AHAS_small-like_ACT"/>
</dbReference>
<keyword evidence="11" id="KW-1185">Reference proteome</keyword>
<comment type="pathway">
    <text evidence="2 8">Amino-acid biosynthesis; L-valine biosynthesis; L-valine from pyruvate: step 1/4.</text>
</comment>
<keyword evidence="6 8" id="KW-0100">Branched-chain amino acid biosynthesis</keyword>
<dbReference type="PANTHER" id="PTHR30239:SF0">
    <property type="entry name" value="ACETOLACTATE SYNTHASE SMALL SUBUNIT 1, CHLOROPLASTIC"/>
    <property type="match status" value="1"/>
</dbReference>
<dbReference type="Gene3D" id="3.30.70.260">
    <property type="match status" value="1"/>
</dbReference>
<dbReference type="NCBIfam" id="TIGR00119">
    <property type="entry name" value="acolac_sm"/>
    <property type="match status" value="1"/>
</dbReference>
<evidence type="ECO:0000256" key="3">
    <source>
        <dbReference type="ARBA" id="ARBA00006341"/>
    </source>
</evidence>
<protein>
    <recommendedName>
        <fullName evidence="8">Acetolactate synthase small subunit</fullName>
        <shortName evidence="8">AHAS</shortName>
        <shortName evidence="8">ALS</shortName>
        <ecNumber evidence="8">2.2.1.6</ecNumber>
    </recommendedName>
    <alternativeName>
        <fullName evidence="8">Acetohydroxy-acid synthase small subunit</fullName>
    </alternativeName>
</protein>
<evidence type="ECO:0000256" key="6">
    <source>
        <dbReference type="ARBA" id="ARBA00023304"/>
    </source>
</evidence>
<evidence type="ECO:0000256" key="7">
    <source>
        <dbReference type="ARBA" id="ARBA00048670"/>
    </source>
</evidence>
<evidence type="ECO:0000256" key="8">
    <source>
        <dbReference type="RuleBase" id="RU368092"/>
    </source>
</evidence>